<dbReference type="Pfam" id="PF01402">
    <property type="entry name" value="RHH_1"/>
    <property type="match status" value="1"/>
</dbReference>
<protein>
    <submittedName>
        <fullName evidence="2">CopG family transcriptional regulator</fullName>
    </submittedName>
</protein>
<feature type="domain" description="Ribbon-helix-helix protein CopG" evidence="1">
    <location>
        <begin position="7"/>
        <end position="41"/>
    </location>
</feature>
<evidence type="ECO:0000259" key="1">
    <source>
        <dbReference type="Pfam" id="PF01402"/>
    </source>
</evidence>
<keyword evidence="3" id="KW-1185">Reference proteome</keyword>
<dbReference type="InterPro" id="IPR013321">
    <property type="entry name" value="Arc_rbn_hlx_hlx"/>
</dbReference>
<evidence type="ECO:0000313" key="2">
    <source>
        <dbReference type="EMBL" id="QGY81963.1"/>
    </source>
</evidence>
<dbReference type="Proteomes" id="UP000428803">
    <property type="component" value="Chromosome"/>
</dbReference>
<dbReference type="EMBL" id="CP035733">
    <property type="protein sequence ID" value="QGY81963.1"/>
    <property type="molecule type" value="Genomic_DNA"/>
</dbReference>
<organism evidence="2 3">
    <name type="scientific">Sphingorhabdus lacus</name>
    <dbReference type="NCBI Taxonomy" id="392610"/>
    <lineage>
        <taxon>Bacteria</taxon>
        <taxon>Pseudomonadati</taxon>
        <taxon>Pseudomonadota</taxon>
        <taxon>Alphaproteobacteria</taxon>
        <taxon>Sphingomonadales</taxon>
        <taxon>Sphingomonadaceae</taxon>
        <taxon>Sphingorhabdus</taxon>
    </lineage>
</organism>
<reference evidence="3" key="1">
    <citation type="submission" date="2019-01" db="EMBL/GenBank/DDBJ databases">
        <title>Sphingorhabdus lacus sp.nov., isolated from an oligotrophic freshwater lake.</title>
        <authorList>
            <person name="Park M."/>
        </authorList>
    </citation>
    <scope>NUCLEOTIDE SEQUENCE [LARGE SCALE GENOMIC DNA]</scope>
    <source>
        <strain evidence="3">IMCC1753</strain>
    </source>
</reference>
<dbReference type="RefSeq" id="WP_158902725.1">
    <property type="nucleotide sequence ID" value="NZ_CP035733.1"/>
</dbReference>
<accession>A0A6I6LHX8</accession>
<dbReference type="GO" id="GO:0006355">
    <property type="term" value="P:regulation of DNA-templated transcription"/>
    <property type="evidence" value="ECO:0007669"/>
    <property type="project" value="InterPro"/>
</dbReference>
<dbReference type="KEGG" id="slaa:EUU25_15885"/>
<dbReference type="Gene3D" id="1.10.1220.10">
    <property type="entry name" value="Met repressor-like"/>
    <property type="match status" value="1"/>
</dbReference>
<evidence type="ECO:0000313" key="3">
    <source>
        <dbReference type="Proteomes" id="UP000428803"/>
    </source>
</evidence>
<name>A0A6I6LHX8_9SPHN</name>
<gene>
    <name evidence="2" type="ORF">EUU25_15885</name>
</gene>
<dbReference type="OrthoDB" id="9806368at2"/>
<sequence length="102" mass="11693">MTRILADLPDEDIKWLDQIAAEQGKSRASVLREAVSAYRAEAPSSGNTDWLEAGFGLWAKYGFNEDGMAYQNRMRDEWVREWDPDYDPAKHGPLTDEKDVTR</sequence>
<dbReference type="AlphaFoldDB" id="A0A6I6LHX8"/>
<proteinExistence type="predicted"/>
<dbReference type="InterPro" id="IPR002145">
    <property type="entry name" value="CopG"/>
</dbReference>